<feature type="compositionally biased region" description="Polar residues" evidence="1">
    <location>
        <begin position="174"/>
        <end position="196"/>
    </location>
</feature>
<dbReference type="GO" id="GO:0005929">
    <property type="term" value="C:cilium"/>
    <property type="evidence" value="ECO:0007669"/>
    <property type="project" value="TreeGrafter"/>
</dbReference>
<proteinExistence type="predicted"/>
<evidence type="ECO:0000313" key="3">
    <source>
        <dbReference type="Proteomes" id="UP000281553"/>
    </source>
</evidence>
<dbReference type="GO" id="GO:0030991">
    <property type="term" value="C:intraciliary transport particle A"/>
    <property type="evidence" value="ECO:0007669"/>
    <property type="project" value="TreeGrafter"/>
</dbReference>
<dbReference type="AlphaFoldDB" id="A0A3P7L2R7"/>
<evidence type="ECO:0000256" key="1">
    <source>
        <dbReference type="SAM" id="MobiDB-lite"/>
    </source>
</evidence>
<dbReference type="GO" id="GO:0035721">
    <property type="term" value="P:intraciliary retrograde transport"/>
    <property type="evidence" value="ECO:0007669"/>
    <property type="project" value="InterPro"/>
</dbReference>
<dbReference type="GO" id="GO:0060271">
    <property type="term" value="P:cilium assembly"/>
    <property type="evidence" value="ECO:0007669"/>
    <property type="project" value="TreeGrafter"/>
</dbReference>
<protein>
    <submittedName>
        <fullName evidence="2">Uncharacterized protein</fullName>
    </submittedName>
</protein>
<sequence>MEHGGRGKFLDKEKLTVYRFFTTSVPNGPPKAAPRREGSDKERKFVRIPSMNNLPDFSTILEGNPSTEPTAYAQNPLQFSTAPNTTTATVFTKTQRSFQTTIYGECRLVGATRLPPNHTPLGIFSGQVCFLGQTGRQVHAPLSTHAFRTYTRWHLQECAKAVASTEDDKKGGITDSTSSPVKAGEANSTSMATYRSNKVRDKPRKDLTKLPEAKLVSLFEQAILAGDFEDALLLSDYLLNRARWHQLGIACVKSLDFECAIQAFRRLNHCGLVLAVQRMAAVEEKHLLYGYVSMFLGDFDRAQEFFLASSKPVAALEMRRDLLHWDAALQLARSLQPSQVPLISREYAFELECRALDRTPCADKASLLEGVEWLCEEPLVADISAMGDVAVSDWNEHEALCNAGIARNTIRLGDYKRYAFETVQSCENILSLTLPP</sequence>
<dbReference type="Gene3D" id="1.25.40.470">
    <property type="match status" value="1"/>
</dbReference>
<dbReference type="Proteomes" id="UP000281553">
    <property type="component" value="Unassembled WGS sequence"/>
</dbReference>
<gene>
    <name evidence="2" type="ORF">DILT_LOCUS7456</name>
</gene>
<reference evidence="2 3" key="1">
    <citation type="submission" date="2018-11" db="EMBL/GenBank/DDBJ databases">
        <authorList>
            <consortium name="Pathogen Informatics"/>
        </authorList>
    </citation>
    <scope>NUCLEOTIDE SEQUENCE [LARGE SCALE GENOMIC DNA]</scope>
</reference>
<dbReference type="InterPro" id="IPR040379">
    <property type="entry name" value="WDR19/dyf-2"/>
</dbReference>
<organism evidence="2 3">
    <name type="scientific">Dibothriocephalus latus</name>
    <name type="common">Fish tapeworm</name>
    <name type="synonym">Diphyllobothrium latum</name>
    <dbReference type="NCBI Taxonomy" id="60516"/>
    <lineage>
        <taxon>Eukaryota</taxon>
        <taxon>Metazoa</taxon>
        <taxon>Spiralia</taxon>
        <taxon>Lophotrochozoa</taxon>
        <taxon>Platyhelminthes</taxon>
        <taxon>Cestoda</taxon>
        <taxon>Eucestoda</taxon>
        <taxon>Diphyllobothriidea</taxon>
        <taxon>Diphyllobothriidae</taxon>
        <taxon>Dibothriocephalus</taxon>
    </lineage>
</organism>
<dbReference type="PANTHER" id="PTHR14920">
    <property type="entry name" value="OSMOTIC AVOIDANCE ABNORMAL PROTEIN 1/WD REPEAT MEMBRANE PROTEIN"/>
    <property type="match status" value="1"/>
</dbReference>
<feature type="region of interest" description="Disordered" evidence="1">
    <location>
        <begin position="167"/>
        <end position="203"/>
    </location>
</feature>
<keyword evidence="3" id="KW-1185">Reference proteome</keyword>
<dbReference type="PANTHER" id="PTHR14920:SF0">
    <property type="entry name" value="WD REPEAT DOMAIN 19"/>
    <property type="match status" value="1"/>
</dbReference>
<dbReference type="EMBL" id="UYRU01051876">
    <property type="protein sequence ID" value="VDN11625.1"/>
    <property type="molecule type" value="Genomic_DNA"/>
</dbReference>
<name>A0A3P7L2R7_DIBLA</name>
<evidence type="ECO:0000313" key="2">
    <source>
        <dbReference type="EMBL" id="VDN11625.1"/>
    </source>
</evidence>
<accession>A0A3P7L2R7</accession>
<dbReference type="OrthoDB" id="10250638at2759"/>